<reference evidence="1" key="1">
    <citation type="journal article" date="2021" name="Proc. Natl. Acad. Sci. U.S.A.">
        <title>A Catalog of Tens of Thousands of Viruses from Human Metagenomes Reveals Hidden Associations with Chronic Diseases.</title>
        <authorList>
            <person name="Tisza M.J."/>
            <person name="Buck C.B."/>
        </authorList>
    </citation>
    <scope>NUCLEOTIDE SEQUENCE</scope>
    <source>
        <strain evidence="1">CtZkC8</strain>
    </source>
</reference>
<proteinExistence type="predicted"/>
<evidence type="ECO:0000313" key="1">
    <source>
        <dbReference type="EMBL" id="DAF91946.1"/>
    </source>
</evidence>
<name>A0A8S5UC17_9CAUD</name>
<protein>
    <submittedName>
        <fullName evidence="1">Uncharacterized protein</fullName>
    </submittedName>
</protein>
<organism evidence="1">
    <name type="scientific">Podoviridae sp. ctZkC8</name>
    <dbReference type="NCBI Taxonomy" id="2825259"/>
    <lineage>
        <taxon>Viruses</taxon>
        <taxon>Duplodnaviria</taxon>
        <taxon>Heunggongvirae</taxon>
        <taxon>Uroviricota</taxon>
        <taxon>Caudoviricetes</taxon>
    </lineage>
</organism>
<sequence>MESDYDEEAFYKEANKIEDPAKRNSFLYFNSTYKADPRIFKGLPFSEHDLRARLIRNSLLRVVRTENDPLGANIKKISTNTDFWLRYKQAE</sequence>
<accession>A0A8S5UC17</accession>
<dbReference type="EMBL" id="BK016062">
    <property type="protein sequence ID" value="DAF91946.1"/>
    <property type="molecule type" value="Genomic_DNA"/>
</dbReference>